<evidence type="ECO:0000256" key="2">
    <source>
        <dbReference type="SAM" id="Phobius"/>
    </source>
</evidence>
<reference evidence="5" key="1">
    <citation type="journal article" date="2019" name="Int. J. Syst. Evol. Microbiol.">
        <title>The Global Catalogue of Microorganisms (GCM) 10K type strain sequencing project: providing services to taxonomists for standard genome sequencing and annotation.</title>
        <authorList>
            <consortium name="The Broad Institute Genomics Platform"/>
            <consortium name="The Broad Institute Genome Sequencing Center for Infectious Disease"/>
            <person name="Wu L."/>
            <person name="Ma J."/>
        </authorList>
    </citation>
    <scope>NUCLEOTIDE SEQUENCE [LARGE SCALE GENOMIC DNA]</scope>
    <source>
        <strain evidence="5">JCM 17841</strain>
    </source>
</reference>
<dbReference type="EMBL" id="BAABGQ010000006">
    <property type="protein sequence ID" value="GAA4500090.1"/>
    <property type="molecule type" value="Genomic_DNA"/>
</dbReference>
<dbReference type="Proteomes" id="UP001501243">
    <property type="component" value="Unassembled WGS sequence"/>
</dbReference>
<feature type="compositionally biased region" description="Low complexity" evidence="1">
    <location>
        <begin position="55"/>
        <end position="65"/>
    </location>
</feature>
<comment type="caution">
    <text evidence="4">The sequence shown here is derived from an EMBL/GenBank/DDBJ whole genome shotgun (WGS) entry which is preliminary data.</text>
</comment>
<keyword evidence="2" id="KW-1133">Transmembrane helix</keyword>
<organism evidence="4 5">
    <name type="scientific">Hymenobacter ginsengisoli</name>
    <dbReference type="NCBI Taxonomy" id="1051626"/>
    <lineage>
        <taxon>Bacteria</taxon>
        <taxon>Pseudomonadati</taxon>
        <taxon>Bacteroidota</taxon>
        <taxon>Cytophagia</taxon>
        <taxon>Cytophagales</taxon>
        <taxon>Hymenobacteraceae</taxon>
        <taxon>Hymenobacter</taxon>
    </lineage>
</organism>
<evidence type="ECO:0000259" key="3">
    <source>
        <dbReference type="Pfam" id="PF09851"/>
    </source>
</evidence>
<accession>A0ABP8QC15</accession>
<keyword evidence="2" id="KW-0812">Transmembrane</keyword>
<dbReference type="RefSeq" id="WP_208131304.1">
    <property type="nucleotide sequence ID" value="NZ_BAABGQ010000006.1"/>
</dbReference>
<name>A0ABP8QC15_9BACT</name>
<gene>
    <name evidence="4" type="ORF">GCM10023172_19790</name>
</gene>
<keyword evidence="2" id="KW-0472">Membrane</keyword>
<feature type="region of interest" description="Disordered" evidence="1">
    <location>
        <begin position="44"/>
        <end position="65"/>
    </location>
</feature>
<feature type="region of interest" description="Disordered" evidence="1">
    <location>
        <begin position="152"/>
        <end position="244"/>
    </location>
</feature>
<feature type="transmembrane region" description="Helical" evidence="2">
    <location>
        <begin position="123"/>
        <end position="144"/>
    </location>
</feature>
<proteinExistence type="predicted"/>
<protein>
    <recommendedName>
        <fullName evidence="3">SHOCT domain-containing protein</fullName>
    </recommendedName>
</protein>
<feature type="domain" description="SHOCT" evidence="3">
    <location>
        <begin position="11"/>
        <end position="36"/>
    </location>
</feature>
<dbReference type="InterPro" id="IPR018649">
    <property type="entry name" value="SHOCT"/>
</dbReference>
<sequence>MSPSDPHSSLAALRQLKEMLDAGTITPQEFETLKRQVVFGAEPALPLTPPTEGLAETPTFAAPEAPAPVPEATIAAYDTAAPNPAELPPPPPASPDWLAAAAPHLPITNESDLPPLEERRNPLNLIFAIGGLLVFLGVVAYLMIGRPARPDEHLTSGTQTAADSTAAVPEVGPQAEQLNLPPATAPDTVREVPRTQPAPAPAASQFKTDSVTTPAPAAKAPAAATTIPSETTSSSADSAAIKKP</sequence>
<dbReference type="Pfam" id="PF09851">
    <property type="entry name" value="SHOCT"/>
    <property type="match status" value="1"/>
</dbReference>
<evidence type="ECO:0000313" key="5">
    <source>
        <dbReference type="Proteomes" id="UP001501243"/>
    </source>
</evidence>
<evidence type="ECO:0000256" key="1">
    <source>
        <dbReference type="SAM" id="MobiDB-lite"/>
    </source>
</evidence>
<keyword evidence="5" id="KW-1185">Reference proteome</keyword>
<evidence type="ECO:0000313" key="4">
    <source>
        <dbReference type="EMBL" id="GAA4500090.1"/>
    </source>
</evidence>
<feature type="compositionally biased region" description="Low complexity" evidence="1">
    <location>
        <begin position="212"/>
        <end position="244"/>
    </location>
</feature>